<evidence type="ECO:0000313" key="3">
    <source>
        <dbReference type="Proteomes" id="UP000242875"/>
    </source>
</evidence>
<gene>
    <name evidence="2" type="ORF">BZG36_02860</name>
</gene>
<protein>
    <submittedName>
        <fullName evidence="2">Uncharacterized protein</fullName>
    </submittedName>
</protein>
<dbReference type="EMBL" id="MVBO01000053">
    <property type="protein sequence ID" value="OZJ04113.1"/>
    <property type="molecule type" value="Genomic_DNA"/>
</dbReference>
<feature type="region of interest" description="Disordered" evidence="1">
    <location>
        <begin position="1"/>
        <end position="83"/>
    </location>
</feature>
<name>A0A261Y0J5_9FUNG</name>
<organism evidence="2 3">
    <name type="scientific">Bifiguratus adelaidae</name>
    <dbReference type="NCBI Taxonomy" id="1938954"/>
    <lineage>
        <taxon>Eukaryota</taxon>
        <taxon>Fungi</taxon>
        <taxon>Fungi incertae sedis</taxon>
        <taxon>Mucoromycota</taxon>
        <taxon>Mucoromycotina</taxon>
        <taxon>Endogonomycetes</taxon>
        <taxon>Endogonales</taxon>
        <taxon>Endogonales incertae sedis</taxon>
        <taxon>Bifiguratus</taxon>
    </lineage>
</organism>
<dbReference type="Proteomes" id="UP000242875">
    <property type="component" value="Unassembled WGS sequence"/>
</dbReference>
<feature type="region of interest" description="Disordered" evidence="1">
    <location>
        <begin position="196"/>
        <end position="215"/>
    </location>
</feature>
<comment type="caution">
    <text evidence="2">The sequence shown here is derived from an EMBL/GenBank/DDBJ whole genome shotgun (WGS) entry which is preliminary data.</text>
</comment>
<accession>A0A261Y0J5</accession>
<feature type="compositionally biased region" description="Pro residues" evidence="1">
    <location>
        <begin position="72"/>
        <end position="82"/>
    </location>
</feature>
<proteinExistence type="predicted"/>
<feature type="compositionally biased region" description="Basic and acidic residues" evidence="1">
    <location>
        <begin position="16"/>
        <end position="30"/>
    </location>
</feature>
<keyword evidence="3" id="KW-1185">Reference proteome</keyword>
<evidence type="ECO:0000313" key="2">
    <source>
        <dbReference type="EMBL" id="OZJ04113.1"/>
    </source>
</evidence>
<sequence>MVLDKHSSHGFGSDVASRDVHRLLSERSNDGSRQTSGPSEGSAPFTPSTRSASDMHMVSDARRPTYSRSLPSPRPLPPPRTPPSHCFLRGHSFGVFGPDHHIRLVHYKVLTYRWTEPFIFCLISLHNGSYFVQRPFTPMGKEYSGGGGLEQLSHLGYSMRVYGRNGVEMYRVWSVVAANRQHLGCDTNTNRESVAPSYRRRESLIDTPPAPPLGVRDANARSEACGRSCQPDTKGAEDAKADMSVHEKAFLQSNANIPDIVSVLTFWIDLGIYTSGNDKISLFKGLVSRFGPETRDQRQETELPMHYLDIDNRN</sequence>
<reference evidence="2 3" key="1">
    <citation type="journal article" date="2017" name="Mycologia">
        <title>Bifiguratus adelaidae, gen. et sp. nov., a new member of Mucoromycotina in endophytic and soil-dwelling habitats.</title>
        <authorList>
            <person name="Torres-Cruz T.J."/>
            <person name="Billingsley Tobias T.L."/>
            <person name="Almatruk M."/>
            <person name="Hesse C."/>
            <person name="Kuske C.R."/>
            <person name="Desiro A."/>
            <person name="Benucci G.M."/>
            <person name="Bonito G."/>
            <person name="Stajich J.E."/>
            <person name="Dunlap C."/>
            <person name="Arnold A.E."/>
            <person name="Porras-Alfaro A."/>
        </authorList>
    </citation>
    <scope>NUCLEOTIDE SEQUENCE [LARGE SCALE GENOMIC DNA]</scope>
    <source>
        <strain evidence="2 3">AZ0501</strain>
    </source>
</reference>
<feature type="compositionally biased region" description="Polar residues" evidence="1">
    <location>
        <begin position="31"/>
        <end position="52"/>
    </location>
</feature>
<dbReference type="AlphaFoldDB" id="A0A261Y0J5"/>
<evidence type="ECO:0000256" key="1">
    <source>
        <dbReference type="SAM" id="MobiDB-lite"/>
    </source>
</evidence>